<dbReference type="Pfam" id="PF13476">
    <property type="entry name" value="AAA_23"/>
    <property type="match status" value="1"/>
</dbReference>
<dbReference type="GO" id="GO:0016887">
    <property type="term" value="F:ATP hydrolysis activity"/>
    <property type="evidence" value="ECO:0007669"/>
    <property type="project" value="InterPro"/>
</dbReference>
<organism evidence="4 6">
    <name type="scientific">Capnocytophaga haemolytica</name>
    <dbReference type="NCBI Taxonomy" id="45243"/>
    <lineage>
        <taxon>Bacteria</taxon>
        <taxon>Pseudomonadati</taxon>
        <taxon>Bacteroidota</taxon>
        <taxon>Flavobacteriia</taxon>
        <taxon>Flavobacteriales</taxon>
        <taxon>Flavobacteriaceae</taxon>
        <taxon>Capnocytophaga</taxon>
    </lineage>
</organism>
<reference evidence="3 5" key="1">
    <citation type="submission" date="2016-02" db="EMBL/GenBank/DDBJ databases">
        <authorList>
            <person name="Holder M.E."/>
            <person name="Ajami N.J."/>
            <person name="Petrosino J.F."/>
        </authorList>
    </citation>
    <scope>NUCLEOTIDE SEQUENCE [LARGE SCALE GENOMIC DNA]</scope>
    <source>
        <strain evidence="3 5">CCUG 32990</strain>
    </source>
</reference>
<feature type="coiled-coil region" evidence="1">
    <location>
        <begin position="261"/>
        <end position="288"/>
    </location>
</feature>
<dbReference type="Proteomes" id="UP000215539">
    <property type="component" value="Chromosome 1"/>
</dbReference>
<protein>
    <submittedName>
        <fullName evidence="4">Nuclease sbcCD subunit C</fullName>
    </submittedName>
</protein>
<dbReference type="EMBL" id="CP014227">
    <property type="protein sequence ID" value="AMD84588.1"/>
    <property type="molecule type" value="Genomic_DNA"/>
</dbReference>
<reference evidence="4 6" key="2">
    <citation type="submission" date="2017-06" db="EMBL/GenBank/DDBJ databases">
        <authorList>
            <consortium name="Pathogen Informatics"/>
        </authorList>
    </citation>
    <scope>NUCLEOTIDE SEQUENCE [LARGE SCALE GENOMIC DNA]</scope>
    <source>
        <strain evidence="4 6">NCTC12947</strain>
    </source>
</reference>
<dbReference type="AlphaFoldDB" id="A0AAX2GYW6"/>
<dbReference type="KEGG" id="chg:AXF12_03070"/>
<gene>
    <name evidence="4" type="primary">sbcC</name>
    <name evidence="3" type="ORF">AXF12_03070</name>
    <name evidence="4" type="ORF">SAMEA44541418_01126</name>
</gene>
<dbReference type="PANTHER" id="PTHR32114:SF2">
    <property type="entry name" value="ABC TRANSPORTER ABCH.3"/>
    <property type="match status" value="1"/>
</dbReference>
<feature type="coiled-coil region" evidence="1">
    <location>
        <begin position="446"/>
        <end position="515"/>
    </location>
</feature>
<dbReference type="Proteomes" id="UP000065822">
    <property type="component" value="Chromosome"/>
</dbReference>
<feature type="coiled-coil region" evidence="1">
    <location>
        <begin position="627"/>
        <end position="770"/>
    </location>
</feature>
<dbReference type="EMBL" id="LT906449">
    <property type="protein sequence ID" value="SNV09092.1"/>
    <property type="molecule type" value="Genomic_DNA"/>
</dbReference>
<accession>A0AAX2GYW6</accession>
<dbReference type="Pfam" id="PF13558">
    <property type="entry name" value="SbcC_Walker_B"/>
    <property type="match status" value="1"/>
</dbReference>
<evidence type="ECO:0000256" key="1">
    <source>
        <dbReference type="SAM" id="Coils"/>
    </source>
</evidence>
<dbReference type="GO" id="GO:0006302">
    <property type="term" value="P:double-strand break repair"/>
    <property type="evidence" value="ECO:0007669"/>
    <property type="project" value="InterPro"/>
</dbReference>
<evidence type="ECO:0000313" key="5">
    <source>
        <dbReference type="Proteomes" id="UP000065822"/>
    </source>
</evidence>
<dbReference type="SUPFAM" id="SSF52540">
    <property type="entry name" value="P-loop containing nucleoside triphosphate hydrolases"/>
    <property type="match status" value="1"/>
</dbReference>
<feature type="coiled-coil region" evidence="1">
    <location>
        <begin position="569"/>
        <end position="596"/>
    </location>
</feature>
<dbReference type="PANTHER" id="PTHR32114">
    <property type="entry name" value="ABC TRANSPORTER ABCH.3"/>
    <property type="match status" value="1"/>
</dbReference>
<dbReference type="RefSeq" id="WP_066428202.1">
    <property type="nucleotide sequence ID" value="NZ_CP014227.1"/>
</dbReference>
<evidence type="ECO:0000313" key="6">
    <source>
        <dbReference type="Proteomes" id="UP000215539"/>
    </source>
</evidence>
<feature type="coiled-coil region" evidence="1">
    <location>
        <begin position="816"/>
        <end position="947"/>
    </location>
</feature>
<evidence type="ECO:0000313" key="4">
    <source>
        <dbReference type="EMBL" id="SNV09092.1"/>
    </source>
</evidence>
<name>A0AAX2GYW6_9FLAO</name>
<sequence>MKILSVTIHNIASIEGPYTIDFEAEPLKSAGLFAITGATGAGKSTLLDAICLALYNDTPRLASTKPSVSIADGATDIPINNVKHLLRKGATYASAKVSFLATDGKVYESEWSVQRARKKATGTLQAEVIRLRCLSDNEVYPEGRKSLVLERIRELLGLSFDEFTKSVILAQGDFTSFLKADDNTRSDILEKLTGTQIYSQISKLVFEKNKQHKAALELLDARLAEANVLSEEARAALQGQITDLTGDLKALRATIDLFTKEQQWYTTRQRLEEQLAEAEAQLRTALDAGEAHKAAFAELAIIEALQAIKTDVLNQKSEQEALVQAEEDLKVATAQLNEISALKDRLASDKDSTQQALDKAQEEFYQLKPSIEAAKELETRISERQQSLQAKEQQVAAKQQQLTNKEKEREELTQRIAKGEAYLQQKNSWITAHPTYGILLNNEQWLRSLAAEYQQLSEQIARKSLNLSEQEAAQQQLATELTAERALFTTKQEELAKQQQDYTQLKQQLDKIDVEVLHQKQNTYTRELQIYQEDKTTLQQIATYQEVIAKTANHLEALHQAEQRDTVRLKELETSKQAAEIKYETTEQLYQKAQIEHSESVTALRESLTEGEACPVCGATHHPYAHSAAAEHILASLQEELNRARTTLTEQNNTYVATAAQLKHTSESIIEQTQRLKEQEAQLQQAERTLQQSSKSNEYTEGQALAYITDRIAELTILSEENNRLFEQHNALKKQSDSAFLTVEGTRRALDTLKEKLTSLEEQHQQITSETQTLSLEKESYVQQQTSQLSQLSRLQLEEEWHTLFKRDTAQFTTKISTAISELRSVSAEVEKAKEKLSVYAQKNIQFSSEIDSLKKDTAQQQATLQQERTEVEKLISERTGLLEGKRVSAVEASYTTAIQTLTQTLQQQQQAFNEANLQHTELQSKAKSLREAQHQSAERIASAEERITKWIATHYPDSVDEVYRHRQEWAAIPHTQLQALRTKQQQIEANLLKQRTIVEQSSQRLNEHLQGEVPSLSQSELSAQLQATEQQHDSLHQQLVLKQGELLADTQQQASVKTLQVERTAKATEAERWAQLNSLIGSADGHRFRQYAQEYTLEMLLRHANQQMKYINRRYSLQRIPSSLSIQVVDHDMGDEIRSVYSLSGGESFLVSLALALALSSLSSTNMNIETLFIDEGFGALDVDTLSVALDALESLQKQGKKVGVISHVQEMVERIPVKIQVKKEGNGKSVISL</sequence>
<dbReference type="InterPro" id="IPR038729">
    <property type="entry name" value="Rad50/SbcC_AAA"/>
</dbReference>
<dbReference type="InterPro" id="IPR027417">
    <property type="entry name" value="P-loop_NTPase"/>
</dbReference>
<keyword evidence="5" id="KW-1185">Reference proteome</keyword>
<proteinExistence type="predicted"/>
<feature type="domain" description="Rad50/SbcC-type AAA" evidence="2">
    <location>
        <begin position="5"/>
        <end position="226"/>
    </location>
</feature>
<evidence type="ECO:0000259" key="2">
    <source>
        <dbReference type="Pfam" id="PF13476"/>
    </source>
</evidence>
<keyword evidence="1" id="KW-0175">Coiled coil</keyword>
<dbReference type="Gene3D" id="3.40.50.300">
    <property type="entry name" value="P-loop containing nucleotide triphosphate hydrolases"/>
    <property type="match status" value="2"/>
</dbReference>
<feature type="coiled-coil region" evidence="1">
    <location>
        <begin position="315"/>
        <end position="422"/>
    </location>
</feature>
<evidence type="ECO:0000313" key="3">
    <source>
        <dbReference type="EMBL" id="AMD84588.1"/>
    </source>
</evidence>